<evidence type="ECO:0000313" key="1">
    <source>
        <dbReference type="EMBL" id="ESU27932.1"/>
    </source>
</evidence>
<gene>
    <name evidence="1" type="ORF">FSS13T_04190</name>
</gene>
<reference evidence="1 2" key="1">
    <citation type="submission" date="2013-08" db="EMBL/GenBank/DDBJ databases">
        <title>Flavobacterium saliperosum type strain genome sequencing.</title>
        <authorList>
            <person name="Lee K."/>
            <person name="Yi H."/>
            <person name="Park S."/>
            <person name="Chun J."/>
        </authorList>
    </citation>
    <scope>NUCLEOTIDE SEQUENCE [LARGE SCALE GENOMIC DNA]</scope>
    <source>
        <strain evidence="1 2">S13</strain>
    </source>
</reference>
<accession>A0ABP3A5I1</accession>
<sequence>MKKAICFMVLCGLLISCGPRRLGCGPGRCEVVKTQKNYERDC</sequence>
<dbReference type="Proteomes" id="UP000018234">
    <property type="component" value="Unassembled WGS sequence"/>
</dbReference>
<dbReference type="EMBL" id="AVFO01000002">
    <property type="protein sequence ID" value="ESU27932.1"/>
    <property type="molecule type" value="Genomic_DNA"/>
</dbReference>
<dbReference type="PROSITE" id="PS51257">
    <property type="entry name" value="PROKAR_LIPOPROTEIN"/>
    <property type="match status" value="1"/>
</dbReference>
<keyword evidence="2" id="KW-1185">Reference proteome</keyword>
<proteinExistence type="predicted"/>
<comment type="caution">
    <text evidence="1">The sequence shown here is derived from an EMBL/GenBank/DDBJ whole genome shotgun (WGS) entry which is preliminary data.</text>
</comment>
<evidence type="ECO:0008006" key="3">
    <source>
        <dbReference type="Google" id="ProtNLM"/>
    </source>
</evidence>
<protein>
    <recommendedName>
        <fullName evidence="3">Lipoprotein</fullName>
    </recommendedName>
</protein>
<organism evidence="1 2">
    <name type="scientific">Flavobacterium saliperosum S13</name>
    <dbReference type="NCBI Taxonomy" id="1341155"/>
    <lineage>
        <taxon>Bacteria</taxon>
        <taxon>Pseudomonadati</taxon>
        <taxon>Bacteroidota</taxon>
        <taxon>Flavobacteriia</taxon>
        <taxon>Flavobacteriales</taxon>
        <taxon>Flavobacteriaceae</taxon>
        <taxon>Flavobacterium</taxon>
    </lineage>
</organism>
<evidence type="ECO:0000313" key="2">
    <source>
        <dbReference type="Proteomes" id="UP000018234"/>
    </source>
</evidence>
<name>A0ABP3A5I1_9FLAO</name>